<dbReference type="Proteomes" id="UP000278962">
    <property type="component" value="Unassembled WGS sequence"/>
</dbReference>
<dbReference type="InterPro" id="IPR007039">
    <property type="entry name" value="TrbC/VirB2"/>
</dbReference>
<protein>
    <submittedName>
        <fullName evidence="2">PsbJ protein</fullName>
    </submittedName>
</protein>
<sequence length="107" mass="10794">MSVYTVEPKRRVAAKVCGVLFAAAFLVNAHALRAAGVTGSAPPNAGAITQFVSAITDNALWLIGTIATLAILLIGALFFFGHSRAGDYAAKIAIGAVIIVSAPGIAA</sequence>
<dbReference type="EMBL" id="RBIL01000001">
    <property type="protein sequence ID" value="RKQ92967.1"/>
    <property type="molecule type" value="Genomic_DNA"/>
</dbReference>
<dbReference type="Pfam" id="PF04956">
    <property type="entry name" value="TrbC"/>
    <property type="match status" value="1"/>
</dbReference>
<keyword evidence="3" id="KW-1185">Reference proteome</keyword>
<evidence type="ECO:0000313" key="3">
    <source>
        <dbReference type="Proteomes" id="UP000278962"/>
    </source>
</evidence>
<dbReference type="AlphaFoldDB" id="A0A660LD42"/>
<proteinExistence type="predicted"/>
<name>A0A660LD42_9ACTN</name>
<feature type="transmembrane region" description="Helical" evidence="1">
    <location>
        <begin position="88"/>
        <end position="106"/>
    </location>
</feature>
<keyword evidence="1" id="KW-0812">Transmembrane</keyword>
<gene>
    <name evidence="2" type="ORF">C8N24_2824</name>
</gene>
<organism evidence="2 3">
    <name type="scientific">Solirubrobacter pauli</name>
    <dbReference type="NCBI Taxonomy" id="166793"/>
    <lineage>
        <taxon>Bacteria</taxon>
        <taxon>Bacillati</taxon>
        <taxon>Actinomycetota</taxon>
        <taxon>Thermoleophilia</taxon>
        <taxon>Solirubrobacterales</taxon>
        <taxon>Solirubrobacteraceae</taxon>
        <taxon>Solirubrobacter</taxon>
    </lineage>
</organism>
<keyword evidence="1" id="KW-1133">Transmembrane helix</keyword>
<evidence type="ECO:0000313" key="2">
    <source>
        <dbReference type="EMBL" id="RKQ92967.1"/>
    </source>
</evidence>
<feature type="transmembrane region" description="Helical" evidence="1">
    <location>
        <begin position="58"/>
        <end position="81"/>
    </location>
</feature>
<comment type="caution">
    <text evidence="2">The sequence shown here is derived from an EMBL/GenBank/DDBJ whole genome shotgun (WGS) entry which is preliminary data.</text>
</comment>
<evidence type="ECO:0000256" key="1">
    <source>
        <dbReference type="SAM" id="Phobius"/>
    </source>
</evidence>
<keyword evidence="1" id="KW-0472">Membrane</keyword>
<accession>A0A660LD42</accession>
<reference evidence="2 3" key="1">
    <citation type="submission" date="2018-10" db="EMBL/GenBank/DDBJ databases">
        <title>Genomic Encyclopedia of Archaeal and Bacterial Type Strains, Phase II (KMG-II): from individual species to whole genera.</title>
        <authorList>
            <person name="Goeker M."/>
        </authorList>
    </citation>
    <scope>NUCLEOTIDE SEQUENCE [LARGE SCALE GENOMIC DNA]</scope>
    <source>
        <strain evidence="2 3">DSM 14954</strain>
    </source>
</reference>